<gene>
    <name evidence="4" type="ORF">C7449_11121</name>
</gene>
<dbReference type="GO" id="GO:0015888">
    <property type="term" value="P:thiamine transport"/>
    <property type="evidence" value="ECO:0007669"/>
    <property type="project" value="TreeGrafter"/>
</dbReference>
<dbReference type="PANTHER" id="PTHR30006">
    <property type="entry name" value="THIAMINE-BINDING PERIPLASMIC PROTEIN-RELATED"/>
    <property type="match status" value="1"/>
</dbReference>
<evidence type="ECO:0000313" key="5">
    <source>
        <dbReference type="Proteomes" id="UP000241247"/>
    </source>
</evidence>
<keyword evidence="1 3" id="KW-0732">Signal</keyword>
<evidence type="ECO:0000256" key="1">
    <source>
        <dbReference type="ARBA" id="ARBA00022729"/>
    </source>
</evidence>
<dbReference type="PANTHER" id="PTHR30006:SF2">
    <property type="entry name" value="ABC TRANSPORTER SUBSTRATE-BINDING PROTEIN"/>
    <property type="match status" value="1"/>
</dbReference>
<dbReference type="GO" id="GO:0030976">
    <property type="term" value="F:thiamine pyrophosphate binding"/>
    <property type="evidence" value="ECO:0007669"/>
    <property type="project" value="TreeGrafter"/>
</dbReference>
<dbReference type="Gene3D" id="3.40.190.10">
    <property type="entry name" value="Periplasmic binding protein-like II"/>
    <property type="match status" value="2"/>
</dbReference>
<feature type="chain" id="PRO_5015567876" evidence="3">
    <location>
        <begin position="22"/>
        <end position="333"/>
    </location>
</feature>
<feature type="signal peptide" evidence="3">
    <location>
        <begin position="1"/>
        <end position="21"/>
    </location>
</feature>
<dbReference type="InterPro" id="IPR006059">
    <property type="entry name" value="SBP"/>
</dbReference>
<dbReference type="EMBL" id="PZZZ01000011">
    <property type="protein sequence ID" value="PTM89127.1"/>
    <property type="molecule type" value="Genomic_DNA"/>
</dbReference>
<comment type="caution">
    <text evidence="4">The sequence shown here is derived from an EMBL/GenBank/DDBJ whole genome shotgun (WGS) entry which is preliminary data.</text>
</comment>
<dbReference type="Proteomes" id="UP000241247">
    <property type="component" value="Unassembled WGS sequence"/>
</dbReference>
<organism evidence="4 5">
    <name type="scientific">Mycoplana dimorpha</name>
    <dbReference type="NCBI Taxonomy" id="28320"/>
    <lineage>
        <taxon>Bacteria</taxon>
        <taxon>Pseudomonadati</taxon>
        <taxon>Pseudomonadota</taxon>
        <taxon>Alphaproteobacteria</taxon>
        <taxon>Hyphomicrobiales</taxon>
        <taxon>Rhizobiaceae</taxon>
        <taxon>Mycoplana</taxon>
    </lineage>
</organism>
<proteinExistence type="predicted"/>
<evidence type="ECO:0000256" key="2">
    <source>
        <dbReference type="ARBA" id="ARBA00022764"/>
    </source>
</evidence>
<evidence type="ECO:0000256" key="3">
    <source>
        <dbReference type="SAM" id="SignalP"/>
    </source>
</evidence>
<dbReference type="SUPFAM" id="SSF53850">
    <property type="entry name" value="Periplasmic binding protein-like II"/>
    <property type="match status" value="1"/>
</dbReference>
<dbReference type="GO" id="GO:0030288">
    <property type="term" value="C:outer membrane-bounded periplasmic space"/>
    <property type="evidence" value="ECO:0007669"/>
    <property type="project" value="TreeGrafter"/>
</dbReference>
<accession>A0A2T5AQX8</accession>
<keyword evidence="2" id="KW-0574">Periplasm</keyword>
<dbReference type="AlphaFoldDB" id="A0A2T5AQX8"/>
<keyword evidence="5" id="KW-1185">Reference proteome</keyword>
<dbReference type="GO" id="GO:0030975">
    <property type="term" value="F:thiamine binding"/>
    <property type="evidence" value="ECO:0007669"/>
    <property type="project" value="TreeGrafter"/>
</dbReference>
<dbReference type="OrthoDB" id="6529964at2"/>
<dbReference type="Pfam" id="PF13416">
    <property type="entry name" value="SBP_bac_8"/>
    <property type="match status" value="1"/>
</dbReference>
<evidence type="ECO:0000313" key="4">
    <source>
        <dbReference type="EMBL" id="PTM89127.1"/>
    </source>
</evidence>
<protein>
    <submittedName>
        <fullName evidence="4">Putative spermidine/putrescine transport system substrate-binding protein</fullName>
    </submittedName>
</protein>
<sequence length="333" mass="36294">MNIKSLLLSCGVLLAASPAFAQAKEITVQIWGSTWENGLMAISQQFEAETGIKVNAVTQSSSGEGLVKLQVERDNPSVDVWFATNTIASEAAQDQKLFVKIPQDKLSNRDQLIKGAMSEDWVGIYYYPMGIVYDADAIDVPPTSWEGLWKPEYKGKIIAPAMSIYSGSLLTVANIINGGTSENFDPGFEALKRLNENVSLYYTSDSQARQSIVQGEGTILIGQSSHMKAVAGEGLNMKMIAPRPAPMYFDVMMMTNGSHQEEAAKFIDFIISKTAQEEMLARVNMAPVNRNVSLPPELAAALPAEGDGIVMDGAVVLKNISEWSVRFDEIATR</sequence>
<reference evidence="4 5" key="1">
    <citation type="submission" date="2018-04" db="EMBL/GenBank/DDBJ databases">
        <title>Genomic Encyclopedia of Type Strains, Phase IV (KMG-IV): sequencing the most valuable type-strain genomes for metagenomic binning, comparative biology and taxonomic classification.</title>
        <authorList>
            <person name="Goeker M."/>
        </authorList>
    </citation>
    <scope>NUCLEOTIDE SEQUENCE [LARGE SCALE GENOMIC DNA]</scope>
    <source>
        <strain evidence="4 5">DSM 7138</strain>
    </source>
</reference>
<name>A0A2T5AQX8_MYCDI</name>